<evidence type="ECO:0000256" key="1">
    <source>
        <dbReference type="ARBA" id="ARBA00022514"/>
    </source>
</evidence>
<dbReference type="AlphaFoldDB" id="A0A553Q395"/>
<dbReference type="OrthoDB" id="9930747at2759"/>
<evidence type="ECO:0000313" key="5">
    <source>
        <dbReference type="Proteomes" id="UP000316079"/>
    </source>
</evidence>
<dbReference type="GO" id="GO:0008009">
    <property type="term" value="F:chemokine activity"/>
    <property type="evidence" value="ECO:0007669"/>
    <property type="project" value="InterPro"/>
</dbReference>
<evidence type="ECO:0000256" key="2">
    <source>
        <dbReference type="SAM" id="SignalP"/>
    </source>
</evidence>
<protein>
    <recommendedName>
        <fullName evidence="3">Chemokine interleukin-8-like domain-containing protein</fullName>
    </recommendedName>
</protein>
<reference evidence="4 5" key="1">
    <citation type="journal article" date="2019" name="Sci. Data">
        <title>Hybrid genome assembly and annotation of Danionella translucida.</title>
        <authorList>
            <person name="Kadobianskyi M."/>
            <person name="Schulze L."/>
            <person name="Schuelke M."/>
            <person name="Judkewitz B."/>
        </authorList>
    </citation>
    <scope>NUCLEOTIDE SEQUENCE [LARGE SCALE GENOMIC DNA]</scope>
    <source>
        <strain evidence="4 5">Bolton</strain>
    </source>
</reference>
<dbReference type="Pfam" id="PF00048">
    <property type="entry name" value="IL8"/>
    <property type="match status" value="1"/>
</dbReference>
<keyword evidence="1" id="KW-0202">Cytokine</keyword>
<feature type="signal peptide" evidence="2">
    <location>
        <begin position="1"/>
        <end position="21"/>
    </location>
</feature>
<keyword evidence="2" id="KW-0732">Signal</keyword>
<dbReference type="SUPFAM" id="SSF54117">
    <property type="entry name" value="Interleukin 8-like chemokines"/>
    <property type="match status" value="1"/>
</dbReference>
<feature type="chain" id="PRO_5022180288" description="Chemokine interleukin-8-like domain-containing protein" evidence="2">
    <location>
        <begin position="22"/>
        <end position="96"/>
    </location>
</feature>
<accession>A0A553Q395</accession>
<proteinExistence type="predicted"/>
<keyword evidence="5" id="KW-1185">Reference proteome</keyword>
<organism evidence="4 5">
    <name type="scientific">Danionella cerebrum</name>
    <dbReference type="NCBI Taxonomy" id="2873325"/>
    <lineage>
        <taxon>Eukaryota</taxon>
        <taxon>Metazoa</taxon>
        <taxon>Chordata</taxon>
        <taxon>Craniata</taxon>
        <taxon>Vertebrata</taxon>
        <taxon>Euteleostomi</taxon>
        <taxon>Actinopterygii</taxon>
        <taxon>Neopterygii</taxon>
        <taxon>Teleostei</taxon>
        <taxon>Ostariophysi</taxon>
        <taxon>Cypriniformes</taxon>
        <taxon>Danionidae</taxon>
        <taxon>Danioninae</taxon>
        <taxon>Danionella</taxon>
    </lineage>
</organism>
<feature type="domain" description="Chemokine interleukin-8-like" evidence="3">
    <location>
        <begin position="36"/>
        <end position="91"/>
    </location>
</feature>
<dbReference type="GO" id="GO:0006955">
    <property type="term" value="P:immune response"/>
    <property type="evidence" value="ECO:0007669"/>
    <property type="project" value="InterPro"/>
</dbReference>
<gene>
    <name evidence="4" type="ORF">DNTS_032016</name>
</gene>
<evidence type="ECO:0000313" key="4">
    <source>
        <dbReference type="EMBL" id="TRY84399.1"/>
    </source>
</evidence>
<dbReference type="Gene3D" id="2.40.50.40">
    <property type="match status" value="1"/>
</dbReference>
<dbReference type="PROSITE" id="PS51257">
    <property type="entry name" value="PROKAR_LIPOPROTEIN"/>
    <property type="match status" value="1"/>
</dbReference>
<dbReference type="EMBL" id="SRMA01026407">
    <property type="protein sequence ID" value="TRY84399.1"/>
    <property type="molecule type" value="Genomic_DNA"/>
</dbReference>
<evidence type="ECO:0000259" key="3">
    <source>
        <dbReference type="Pfam" id="PF00048"/>
    </source>
</evidence>
<dbReference type="GO" id="GO:0005615">
    <property type="term" value="C:extracellular space"/>
    <property type="evidence" value="ECO:0007669"/>
    <property type="project" value="UniProtKB-KW"/>
</dbReference>
<name>A0A553Q395_9TELE</name>
<dbReference type="Proteomes" id="UP000316079">
    <property type="component" value="Unassembled WGS sequence"/>
</dbReference>
<dbReference type="InterPro" id="IPR001811">
    <property type="entry name" value="Chemokine_IL8-like_dom"/>
</dbReference>
<sequence>MVWIRRVIFTVFLITLVGCFAEVLGNFRRPTHVGVVCCKEVSKGKIPVTLIAYKHQHALSPCVDAIIFYGEKESYCSDPNASWILRRMKGLKELKD</sequence>
<dbReference type="InterPro" id="IPR036048">
    <property type="entry name" value="Interleukin_8-like_sf"/>
</dbReference>
<comment type="caution">
    <text evidence="4">The sequence shown here is derived from an EMBL/GenBank/DDBJ whole genome shotgun (WGS) entry which is preliminary data.</text>
</comment>